<protein>
    <submittedName>
        <fullName evidence="2">Nucleotide-diphosphate-sugar epimerase</fullName>
    </submittedName>
</protein>
<evidence type="ECO:0000259" key="1">
    <source>
        <dbReference type="Pfam" id="PF13460"/>
    </source>
</evidence>
<dbReference type="Pfam" id="PF13460">
    <property type="entry name" value="NAD_binding_10"/>
    <property type="match status" value="1"/>
</dbReference>
<dbReference type="RefSeq" id="WP_204009857.1">
    <property type="nucleotide sequence ID" value="NZ_BOOG01000003.1"/>
</dbReference>
<dbReference type="InterPro" id="IPR036291">
    <property type="entry name" value="NAD(P)-bd_dom_sf"/>
</dbReference>
<comment type="caution">
    <text evidence="2">The sequence shown here is derived from an EMBL/GenBank/DDBJ whole genome shotgun (WGS) entry which is preliminary data.</text>
</comment>
<dbReference type="SUPFAM" id="SSF51735">
    <property type="entry name" value="NAD(P)-binding Rossmann-fold domains"/>
    <property type="match status" value="1"/>
</dbReference>
<evidence type="ECO:0000313" key="2">
    <source>
        <dbReference type="EMBL" id="GIH67982.1"/>
    </source>
</evidence>
<keyword evidence="3" id="KW-1185">Reference proteome</keyword>
<organism evidence="2 3">
    <name type="scientific">Sphaerimonospora thailandensis</name>
    <dbReference type="NCBI Taxonomy" id="795644"/>
    <lineage>
        <taxon>Bacteria</taxon>
        <taxon>Bacillati</taxon>
        <taxon>Actinomycetota</taxon>
        <taxon>Actinomycetes</taxon>
        <taxon>Streptosporangiales</taxon>
        <taxon>Streptosporangiaceae</taxon>
        <taxon>Sphaerimonospora</taxon>
    </lineage>
</organism>
<name>A0A8J3VX26_9ACTN</name>
<dbReference type="InterPro" id="IPR051604">
    <property type="entry name" value="Ergot_Alk_Oxidoreductase"/>
</dbReference>
<evidence type="ECO:0000313" key="3">
    <source>
        <dbReference type="Proteomes" id="UP000610966"/>
    </source>
</evidence>
<reference evidence="2" key="1">
    <citation type="submission" date="2021-01" db="EMBL/GenBank/DDBJ databases">
        <title>Whole genome shotgun sequence of Sphaerimonospora thailandensis NBRC 107569.</title>
        <authorList>
            <person name="Komaki H."/>
            <person name="Tamura T."/>
        </authorList>
    </citation>
    <scope>NUCLEOTIDE SEQUENCE</scope>
    <source>
        <strain evidence="2">NBRC 107569</strain>
    </source>
</reference>
<dbReference type="EMBL" id="BOOG01000003">
    <property type="protein sequence ID" value="GIH67982.1"/>
    <property type="molecule type" value="Genomic_DNA"/>
</dbReference>
<dbReference type="Gene3D" id="3.40.50.720">
    <property type="entry name" value="NAD(P)-binding Rossmann-like Domain"/>
    <property type="match status" value="1"/>
</dbReference>
<gene>
    <name evidence="2" type="ORF">Mth01_02350</name>
</gene>
<dbReference type="AlphaFoldDB" id="A0A8J3VX26"/>
<feature type="domain" description="NAD(P)-binding" evidence="1">
    <location>
        <begin position="11"/>
        <end position="185"/>
    </location>
</feature>
<dbReference type="Proteomes" id="UP000610966">
    <property type="component" value="Unassembled WGS sequence"/>
</dbReference>
<dbReference type="InterPro" id="IPR016040">
    <property type="entry name" value="NAD(P)-bd_dom"/>
</dbReference>
<proteinExistence type="predicted"/>
<dbReference type="PANTHER" id="PTHR43162:SF1">
    <property type="entry name" value="PRESTALK A DIFFERENTIATION PROTEIN A"/>
    <property type="match status" value="1"/>
</dbReference>
<dbReference type="PANTHER" id="PTHR43162">
    <property type="match status" value="1"/>
</dbReference>
<sequence length="285" mass="31002">MPSSENILVTGATGQVGRAVLDELRSIGAPVRAGARTPGKLSVSGDVEVVPADLTEPATLSAALEGVDKVFLYAVPQGVFDFLSAAQVAGVKHIVVLSSQTVVDNFPAQEPIVEMHRVVEKAVVDSAIPYTFLRPHNFATNILMWGWGESIRETGRLRFPYPDSHSDAVHEKDIAEVAAKVLTEPGHEGRSYFVSGPESITQRRQLEVIAEVTGRPLRFDELTPEQAHTELAPYVPEWVRAAVFGYWAASNGVPTDLSDDVKKITGHPARSFAEWVADHIEEFTP</sequence>
<accession>A0A8J3VX26</accession>